<dbReference type="OrthoDB" id="5821409at2759"/>
<gene>
    <name evidence="2" type="ORF">J437_LFUL015903</name>
</gene>
<reference evidence="2" key="1">
    <citation type="submission" date="2013-04" db="EMBL/GenBank/DDBJ databases">
        <authorList>
            <person name="Qu J."/>
            <person name="Murali S.C."/>
            <person name="Bandaranaike D."/>
            <person name="Bellair M."/>
            <person name="Blankenburg K."/>
            <person name="Chao H."/>
            <person name="Dinh H."/>
            <person name="Doddapaneni H."/>
            <person name="Downs B."/>
            <person name="Dugan-Rocha S."/>
            <person name="Elkadiri S."/>
            <person name="Gnanaolivu R.D."/>
            <person name="Hernandez B."/>
            <person name="Javaid M."/>
            <person name="Jayaseelan J.C."/>
            <person name="Lee S."/>
            <person name="Li M."/>
            <person name="Ming W."/>
            <person name="Munidasa M."/>
            <person name="Muniz J."/>
            <person name="Nguyen L."/>
            <person name="Ongeri F."/>
            <person name="Osuji N."/>
            <person name="Pu L.-L."/>
            <person name="Puazo M."/>
            <person name="Qu C."/>
            <person name="Quiroz J."/>
            <person name="Raj R."/>
            <person name="Weissenberger G."/>
            <person name="Xin Y."/>
            <person name="Zou X."/>
            <person name="Han Y."/>
            <person name="Richards S."/>
            <person name="Worley K."/>
            <person name="Muzny D."/>
            <person name="Gibbs R."/>
        </authorList>
    </citation>
    <scope>NUCLEOTIDE SEQUENCE</scope>
    <source>
        <strain evidence="2">Sampled in the wild</strain>
    </source>
</reference>
<protein>
    <recommendedName>
        <fullName evidence="1">Glutamate synthase central-N domain-containing protein</fullName>
    </recommendedName>
</protein>
<dbReference type="GO" id="GO:0015930">
    <property type="term" value="F:glutamate synthase activity"/>
    <property type="evidence" value="ECO:0007669"/>
    <property type="project" value="InterPro"/>
</dbReference>
<feature type="non-terminal residue" evidence="2">
    <location>
        <position position="68"/>
    </location>
</feature>
<reference evidence="2" key="2">
    <citation type="submission" date="2017-10" db="EMBL/GenBank/DDBJ databases">
        <title>Ladona fulva Genome sequencing and assembly.</title>
        <authorList>
            <person name="Murali S."/>
            <person name="Richards S."/>
            <person name="Bandaranaike D."/>
            <person name="Bellair M."/>
            <person name="Blankenburg K."/>
            <person name="Chao H."/>
            <person name="Dinh H."/>
            <person name="Doddapaneni H."/>
            <person name="Dugan-Rocha S."/>
            <person name="Elkadiri S."/>
            <person name="Gnanaolivu R."/>
            <person name="Hernandez B."/>
            <person name="Skinner E."/>
            <person name="Javaid M."/>
            <person name="Lee S."/>
            <person name="Li M."/>
            <person name="Ming W."/>
            <person name="Munidasa M."/>
            <person name="Muniz J."/>
            <person name="Nguyen L."/>
            <person name="Hughes D."/>
            <person name="Osuji N."/>
            <person name="Pu L.-L."/>
            <person name="Puazo M."/>
            <person name="Qu C."/>
            <person name="Quiroz J."/>
            <person name="Raj R."/>
            <person name="Weissenberger G."/>
            <person name="Xin Y."/>
            <person name="Zou X."/>
            <person name="Han Y."/>
            <person name="Worley K."/>
            <person name="Muzny D."/>
            <person name="Gibbs R."/>
        </authorList>
    </citation>
    <scope>NUCLEOTIDE SEQUENCE</scope>
    <source>
        <strain evidence="2">Sampled in the wild</strain>
    </source>
</reference>
<dbReference type="AlphaFoldDB" id="A0A8K0KKA3"/>
<dbReference type="Gene3D" id="3.20.20.70">
    <property type="entry name" value="Aldolase class I"/>
    <property type="match status" value="1"/>
</dbReference>
<sequence>MVKALDRICDEACNAAHDNYQLLILSDRRAGYSRVAVSTLLALGATHHHLIEERQRMKLSLILETAEA</sequence>
<evidence type="ECO:0000259" key="1">
    <source>
        <dbReference type="Pfam" id="PF04898"/>
    </source>
</evidence>
<evidence type="ECO:0000313" key="2">
    <source>
        <dbReference type="EMBL" id="KAG8235215.1"/>
    </source>
</evidence>
<evidence type="ECO:0000313" key="3">
    <source>
        <dbReference type="Proteomes" id="UP000792457"/>
    </source>
</evidence>
<dbReference type="InterPro" id="IPR006982">
    <property type="entry name" value="Glu_synth_centr_N"/>
</dbReference>
<feature type="domain" description="Glutamate synthase central-N" evidence="1">
    <location>
        <begin position="2"/>
        <end position="68"/>
    </location>
</feature>
<name>A0A8K0KKA3_LADFU</name>
<keyword evidence="3" id="KW-1185">Reference proteome</keyword>
<dbReference type="InterPro" id="IPR013785">
    <property type="entry name" value="Aldolase_TIM"/>
</dbReference>
<dbReference type="SUPFAM" id="SSF51395">
    <property type="entry name" value="FMN-linked oxidoreductases"/>
    <property type="match status" value="1"/>
</dbReference>
<dbReference type="EMBL" id="KZ308887">
    <property type="protein sequence ID" value="KAG8235215.1"/>
    <property type="molecule type" value="Genomic_DNA"/>
</dbReference>
<organism evidence="2 3">
    <name type="scientific">Ladona fulva</name>
    <name type="common">Scarce chaser dragonfly</name>
    <name type="synonym">Libellula fulva</name>
    <dbReference type="NCBI Taxonomy" id="123851"/>
    <lineage>
        <taxon>Eukaryota</taxon>
        <taxon>Metazoa</taxon>
        <taxon>Ecdysozoa</taxon>
        <taxon>Arthropoda</taxon>
        <taxon>Hexapoda</taxon>
        <taxon>Insecta</taxon>
        <taxon>Pterygota</taxon>
        <taxon>Palaeoptera</taxon>
        <taxon>Odonata</taxon>
        <taxon>Epiprocta</taxon>
        <taxon>Anisoptera</taxon>
        <taxon>Libelluloidea</taxon>
        <taxon>Libellulidae</taxon>
        <taxon>Ladona</taxon>
    </lineage>
</organism>
<dbReference type="Pfam" id="PF04898">
    <property type="entry name" value="Glu_syn_central"/>
    <property type="match status" value="1"/>
</dbReference>
<accession>A0A8K0KKA3</accession>
<proteinExistence type="predicted"/>
<comment type="caution">
    <text evidence="2">The sequence shown here is derived from an EMBL/GenBank/DDBJ whole genome shotgun (WGS) entry which is preliminary data.</text>
</comment>
<dbReference type="Proteomes" id="UP000792457">
    <property type="component" value="Unassembled WGS sequence"/>
</dbReference>